<dbReference type="GO" id="GO:0065002">
    <property type="term" value="P:intracellular protein transmembrane transport"/>
    <property type="evidence" value="ECO:0007669"/>
    <property type="project" value="UniProtKB-UniRule"/>
</dbReference>
<protein>
    <recommendedName>
        <fullName evidence="8">Protein translocase subunit SecE</fullName>
    </recommendedName>
</protein>
<dbReference type="GO" id="GO:0043952">
    <property type="term" value="P:protein transport by the Sec complex"/>
    <property type="evidence" value="ECO:0007669"/>
    <property type="project" value="UniProtKB-UniRule"/>
</dbReference>
<accession>A0A2V1MYX8</accession>
<organism evidence="9 10">
    <name type="scientific">Levilactobacillus bambusae</name>
    <dbReference type="NCBI Taxonomy" id="2024736"/>
    <lineage>
        <taxon>Bacteria</taxon>
        <taxon>Bacillati</taxon>
        <taxon>Bacillota</taxon>
        <taxon>Bacilli</taxon>
        <taxon>Lactobacillales</taxon>
        <taxon>Lactobacillaceae</taxon>
        <taxon>Levilactobacillus</taxon>
    </lineage>
</organism>
<dbReference type="GO" id="GO:0006605">
    <property type="term" value="P:protein targeting"/>
    <property type="evidence" value="ECO:0007669"/>
    <property type="project" value="UniProtKB-UniRule"/>
</dbReference>
<keyword evidence="4 8" id="KW-0653">Protein transport</keyword>
<feature type="transmembrane region" description="Helical" evidence="8">
    <location>
        <begin position="31"/>
        <end position="54"/>
    </location>
</feature>
<proteinExistence type="inferred from homology"/>
<comment type="subcellular location">
    <subcellularLocation>
        <location evidence="8">Cell membrane</location>
        <topology evidence="8">Single-pass membrane protein</topology>
    </subcellularLocation>
    <subcellularLocation>
        <location evidence="1">Membrane</location>
    </subcellularLocation>
</comment>
<evidence type="ECO:0000256" key="2">
    <source>
        <dbReference type="ARBA" id="ARBA00022448"/>
    </source>
</evidence>
<evidence type="ECO:0000256" key="7">
    <source>
        <dbReference type="ARBA" id="ARBA00023136"/>
    </source>
</evidence>
<comment type="caution">
    <text evidence="9">The sequence shown here is derived from an EMBL/GenBank/DDBJ whole genome shotgun (WGS) entry which is preliminary data.</text>
</comment>
<keyword evidence="7 8" id="KW-0472">Membrane</keyword>
<evidence type="ECO:0000256" key="4">
    <source>
        <dbReference type="ARBA" id="ARBA00022927"/>
    </source>
</evidence>
<dbReference type="InterPro" id="IPR005807">
    <property type="entry name" value="SecE_bac"/>
</dbReference>
<gene>
    <name evidence="8" type="primary">secE</name>
    <name evidence="9" type="ORF">DCM90_07935</name>
</gene>
<dbReference type="RefSeq" id="WP_109250832.1">
    <property type="nucleotide sequence ID" value="NZ_QCXQ01000006.1"/>
</dbReference>
<dbReference type="Gene3D" id="1.20.5.1030">
    <property type="entry name" value="Preprotein translocase secy subunit"/>
    <property type="match status" value="1"/>
</dbReference>
<evidence type="ECO:0000256" key="1">
    <source>
        <dbReference type="ARBA" id="ARBA00004370"/>
    </source>
</evidence>
<comment type="function">
    <text evidence="8">Essential subunit of the Sec protein translocation channel SecYEG. Clamps together the 2 halves of SecY. May contact the channel plug during translocation.</text>
</comment>
<dbReference type="EMBL" id="QCXQ01000006">
    <property type="protein sequence ID" value="PWF99374.1"/>
    <property type="molecule type" value="Genomic_DNA"/>
</dbReference>
<evidence type="ECO:0000256" key="3">
    <source>
        <dbReference type="ARBA" id="ARBA00022692"/>
    </source>
</evidence>
<dbReference type="InterPro" id="IPR038379">
    <property type="entry name" value="SecE_sf"/>
</dbReference>
<evidence type="ECO:0000256" key="6">
    <source>
        <dbReference type="ARBA" id="ARBA00023010"/>
    </source>
</evidence>
<dbReference type="Proteomes" id="UP000245080">
    <property type="component" value="Unassembled WGS sequence"/>
</dbReference>
<evidence type="ECO:0000256" key="5">
    <source>
        <dbReference type="ARBA" id="ARBA00022989"/>
    </source>
</evidence>
<name>A0A2V1MYX8_9LACO</name>
<comment type="similarity">
    <text evidence="8">Belongs to the SecE/SEC61-gamma family.</text>
</comment>
<dbReference type="GO" id="GO:0005886">
    <property type="term" value="C:plasma membrane"/>
    <property type="evidence" value="ECO:0007669"/>
    <property type="project" value="UniProtKB-SubCell"/>
</dbReference>
<dbReference type="GO" id="GO:0009306">
    <property type="term" value="P:protein secretion"/>
    <property type="evidence" value="ECO:0007669"/>
    <property type="project" value="UniProtKB-UniRule"/>
</dbReference>
<dbReference type="InterPro" id="IPR001901">
    <property type="entry name" value="Translocase_SecE/Sec61-g"/>
</dbReference>
<comment type="subunit">
    <text evidence="8">Component of the Sec protein translocase complex. Heterotrimer consisting of SecY, SecE and SecG subunits. The heterotrimers can form oligomers, although 1 heterotrimer is thought to be able to translocate proteins. Interacts with the ribosome. Interacts with SecDF, and other proteins may be involved. Interacts with SecA.</text>
</comment>
<evidence type="ECO:0000256" key="8">
    <source>
        <dbReference type="HAMAP-Rule" id="MF_00422"/>
    </source>
</evidence>
<keyword evidence="3 8" id="KW-0812">Transmembrane</keyword>
<evidence type="ECO:0000313" key="10">
    <source>
        <dbReference type="Proteomes" id="UP000245080"/>
    </source>
</evidence>
<sequence length="59" mass="6827">MRLLRFFKSVGQEMRQVSWPDAHQTAVDTEVVVITSILFAIFFAIVDWAVQAFLQWIIG</sequence>
<dbReference type="GO" id="GO:0008320">
    <property type="term" value="F:protein transmembrane transporter activity"/>
    <property type="evidence" value="ECO:0007669"/>
    <property type="project" value="UniProtKB-UniRule"/>
</dbReference>
<keyword evidence="2 8" id="KW-0813">Transport</keyword>
<keyword evidence="8" id="KW-1003">Cell membrane</keyword>
<reference evidence="9 10" key="1">
    <citation type="journal article" date="2018" name="Int. J. Syst. Evol. Microbiol.">
        <title>Lactobacillus bambusae sp. nov., isolated from a traditional fermented Ma-bamboo shoots of Taiwan.</title>
        <authorList>
            <person name="Wang L.-T."/>
        </authorList>
    </citation>
    <scope>NUCLEOTIDE SEQUENCE [LARGE SCALE GENOMIC DNA]</scope>
    <source>
        <strain evidence="9 10">BS-W1</strain>
    </source>
</reference>
<keyword evidence="6 8" id="KW-0811">Translocation</keyword>
<dbReference type="NCBIfam" id="TIGR00964">
    <property type="entry name" value="secE_bact"/>
    <property type="match status" value="1"/>
</dbReference>
<dbReference type="Pfam" id="PF00584">
    <property type="entry name" value="SecE"/>
    <property type="match status" value="1"/>
</dbReference>
<dbReference type="AlphaFoldDB" id="A0A2V1MYX8"/>
<evidence type="ECO:0000313" key="9">
    <source>
        <dbReference type="EMBL" id="PWF99374.1"/>
    </source>
</evidence>
<keyword evidence="5 8" id="KW-1133">Transmembrane helix</keyword>
<dbReference type="OrthoDB" id="9813233at2"/>
<dbReference type="HAMAP" id="MF_00422">
    <property type="entry name" value="SecE"/>
    <property type="match status" value="1"/>
</dbReference>
<keyword evidence="10" id="KW-1185">Reference proteome</keyword>